<feature type="region of interest" description="Disordered" evidence="1">
    <location>
        <begin position="1"/>
        <end position="25"/>
    </location>
</feature>
<feature type="domain" description="Solute-binding protein family 5" evidence="3">
    <location>
        <begin position="103"/>
        <end position="432"/>
    </location>
</feature>
<evidence type="ECO:0000313" key="4">
    <source>
        <dbReference type="EMBL" id="MBL3689349.1"/>
    </source>
</evidence>
<dbReference type="Gene3D" id="3.90.76.10">
    <property type="entry name" value="Dipeptide-binding Protein, Domain 1"/>
    <property type="match status" value="1"/>
</dbReference>
<evidence type="ECO:0000256" key="1">
    <source>
        <dbReference type="SAM" id="MobiDB-lite"/>
    </source>
</evidence>
<dbReference type="PIRSF" id="PIRSF002741">
    <property type="entry name" value="MppA"/>
    <property type="match status" value="1"/>
</dbReference>
<keyword evidence="2" id="KW-1133">Transmembrane helix</keyword>
<proteinExistence type="predicted"/>
<dbReference type="Pfam" id="PF00496">
    <property type="entry name" value="SBP_bac_5"/>
    <property type="match status" value="1"/>
</dbReference>
<accession>A0ABS1SMZ4</accession>
<evidence type="ECO:0000259" key="3">
    <source>
        <dbReference type="Pfam" id="PF00496"/>
    </source>
</evidence>
<dbReference type="SUPFAM" id="SSF53850">
    <property type="entry name" value="Periplasmic binding protein-like II"/>
    <property type="match status" value="1"/>
</dbReference>
<dbReference type="InterPro" id="IPR030678">
    <property type="entry name" value="Peptide/Ni-bd"/>
</dbReference>
<keyword evidence="2" id="KW-0472">Membrane</keyword>
<dbReference type="Gene3D" id="3.40.190.10">
    <property type="entry name" value="Periplasmic binding protein-like II"/>
    <property type="match status" value="1"/>
</dbReference>
<dbReference type="InterPro" id="IPR000914">
    <property type="entry name" value="SBP_5_dom"/>
</dbReference>
<name>A0ABS1SMZ4_9MICO</name>
<protein>
    <submittedName>
        <fullName evidence="4">ABC transporter substrate-binding protein</fullName>
    </submittedName>
</protein>
<evidence type="ECO:0000256" key="2">
    <source>
        <dbReference type="SAM" id="Phobius"/>
    </source>
</evidence>
<dbReference type="Gene3D" id="3.10.105.10">
    <property type="entry name" value="Dipeptide-binding Protein, Domain 3"/>
    <property type="match status" value="1"/>
</dbReference>
<dbReference type="PANTHER" id="PTHR30290">
    <property type="entry name" value="PERIPLASMIC BINDING COMPONENT OF ABC TRANSPORTER"/>
    <property type="match status" value="1"/>
</dbReference>
<gene>
    <name evidence="4" type="ORF">D3226_05155</name>
</gene>
<dbReference type="InterPro" id="IPR039424">
    <property type="entry name" value="SBP_5"/>
</dbReference>
<organism evidence="4 5">
    <name type="scientific">Leucobacter chromiireducens subsp. chromiireducens</name>
    <dbReference type="NCBI Taxonomy" id="660067"/>
    <lineage>
        <taxon>Bacteria</taxon>
        <taxon>Bacillati</taxon>
        <taxon>Actinomycetota</taxon>
        <taxon>Actinomycetes</taxon>
        <taxon>Micrococcales</taxon>
        <taxon>Microbacteriaceae</taxon>
        <taxon>Leucobacter</taxon>
    </lineage>
</organism>
<evidence type="ECO:0000313" key="5">
    <source>
        <dbReference type="Proteomes" id="UP001646141"/>
    </source>
</evidence>
<keyword evidence="5" id="KW-1185">Reference proteome</keyword>
<feature type="region of interest" description="Disordered" evidence="1">
    <location>
        <begin position="197"/>
        <end position="223"/>
    </location>
</feature>
<feature type="transmembrane region" description="Helical" evidence="2">
    <location>
        <begin position="29"/>
        <end position="50"/>
    </location>
</feature>
<reference evidence="4 5" key="1">
    <citation type="submission" date="2018-09" db="EMBL/GenBank/DDBJ databases">
        <title>Comparative genomics of Leucobacter spp.</title>
        <authorList>
            <person name="Reis A.C."/>
            <person name="Kolvenbach B.A."/>
            <person name="Corvini P.F.X."/>
            <person name="Nunes O.C."/>
        </authorList>
    </citation>
    <scope>NUCLEOTIDE SEQUENCE [LARGE SCALE GENOMIC DNA]</scope>
    <source>
        <strain evidence="4 5">L-1</strain>
    </source>
</reference>
<dbReference type="EMBL" id="QYAD01000001">
    <property type="protein sequence ID" value="MBL3689349.1"/>
    <property type="molecule type" value="Genomic_DNA"/>
</dbReference>
<feature type="compositionally biased region" description="Polar residues" evidence="1">
    <location>
        <begin position="204"/>
        <end position="217"/>
    </location>
</feature>
<comment type="caution">
    <text evidence="4">The sequence shown here is derived from an EMBL/GenBank/DDBJ whole genome shotgun (WGS) entry which is preliminary data.</text>
</comment>
<keyword evidence="2" id="KW-0812">Transmembrane</keyword>
<sequence>MPDAAVPAHERAGTRTTTRARRRTRGRGLAGALVLALGLGAIGMGAFALARPSGAATAAAHIGVILEPTSLDVRRTPGVASGQLLIDNVYQGLVGVRSGSVSEIVPVLATALPEVSADGREYTFTLHRGVRFHSGDTLTADDVVASLRETLTTEQVGFTPREIARLGKRTVKITLAEPNRELMRALAGAPGVIVRAEETGPQDPGSSTEDVTSTANGTGPYRLGEWQRGDHLTLTKNASYWGEPATLDTAEFRFLTQGRDAVQALKSGEVDVHTALLPSLREEFAGNPEFTLARAAGPDVFTLAFNSAKAPLSDPRVRTALSRAINTDAIIASQNGDGAPLGGPISAGEPGYADLTAINAYDPSSAKQLLSEAGQENLNLTLAVPAHYDAAPLDLLKSQFSAVGVALTVQQLDFPTWLEQVYTNHDYQLSYVDHAEVDTLASYAKPDSYLGYDSAFVQDRFAASAATTDAAEAARLRAEAAERVAQDAPAKWLYNYTPTNVIARQVSGFPAANTNARINLAGVTVAAH</sequence>
<dbReference type="Proteomes" id="UP001646141">
    <property type="component" value="Unassembled WGS sequence"/>
</dbReference>